<evidence type="ECO:0000313" key="2">
    <source>
        <dbReference type="Proteomes" id="UP001225596"/>
    </source>
</evidence>
<organism evidence="1 2">
    <name type="scientific">Keguizhuia sedimenti</name>
    <dbReference type="NCBI Taxonomy" id="3064264"/>
    <lineage>
        <taxon>Bacteria</taxon>
        <taxon>Pseudomonadati</taxon>
        <taxon>Pseudomonadota</taxon>
        <taxon>Betaproteobacteria</taxon>
        <taxon>Burkholderiales</taxon>
        <taxon>Oxalobacteraceae</taxon>
        <taxon>Keguizhuia</taxon>
    </lineage>
</organism>
<reference evidence="1 2" key="1">
    <citation type="submission" date="2023-08" db="EMBL/GenBank/DDBJ databases">
        <title>Oxalobacteraceae gen .nov., isolated from river sludge outside the plant.</title>
        <authorList>
            <person name="Zhao S.Y."/>
        </authorList>
    </citation>
    <scope>NUCLEOTIDE SEQUENCE [LARGE SCALE GENOMIC DNA]</scope>
    <source>
        <strain evidence="1 2">R-40</strain>
    </source>
</reference>
<dbReference type="RefSeq" id="WP_338438440.1">
    <property type="nucleotide sequence ID" value="NZ_JAUYVH010000023.1"/>
</dbReference>
<name>A0ABU1BU57_9BURK</name>
<dbReference type="Proteomes" id="UP001225596">
    <property type="component" value="Unassembled WGS sequence"/>
</dbReference>
<proteinExistence type="predicted"/>
<gene>
    <name evidence="1" type="ORF">Q8A64_18435</name>
</gene>
<keyword evidence="2" id="KW-1185">Reference proteome</keyword>
<dbReference type="SUPFAM" id="SSF160935">
    <property type="entry name" value="VPA0735-like"/>
    <property type="match status" value="1"/>
</dbReference>
<protein>
    <submittedName>
        <fullName evidence="1">Uncharacterized protein</fullName>
    </submittedName>
</protein>
<accession>A0ABU1BU57</accession>
<sequence>MNVFTRMGVFGCLMAFAFLINLDLAHARNVKNCAWPIELSPEGYGNATGPELLARYFLIPFDAQSESLVIKGAYPHARYFSYVVYQDQTPTAIVGDLYDAQIAPDPGSVNPFVRSEDNAAQARPTQQPGHGTYTIVISHTKPSAGNTIGVAPGHFAWVMLRIYIPSADPALSGHSLTGSVPLPTVSVTQGGASQPLSQCSPVNDLRDVNALLQDLFGGLVLNNAVDMPSSDRLWFAPLRNPPMRLFPNPHNKYVAMLPGDRYQPGRIVVIHGKAPGAPRTYDGSPIWQPARGFKTVDVRYWALCSVNFELPITSVDCTSDLTANLENGDYTVVISDDLLRPDWLPPTVNWMRWGDEQYPKLLFFRNMLPEPDFPYSIQNAVAKGCTFELTLPNVPNSDATITAGECAQKVMGDYYPVAAWCDKSTFVAGGWQACISRR</sequence>
<dbReference type="EMBL" id="JAUYVH010000023">
    <property type="protein sequence ID" value="MDQ9172389.1"/>
    <property type="molecule type" value="Genomic_DNA"/>
</dbReference>
<evidence type="ECO:0000313" key="1">
    <source>
        <dbReference type="EMBL" id="MDQ9172389.1"/>
    </source>
</evidence>
<comment type="caution">
    <text evidence="1">The sequence shown here is derived from an EMBL/GenBank/DDBJ whole genome shotgun (WGS) entry which is preliminary data.</text>
</comment>